<dbReference type="SMART" id="SM00382">
    <property type="entry name" value="AAA"/>
    <property type="match status" value="1"/>
</dbReference>
<dbReference type="Pfam" id="PF00005">
    <property type="entry name" value="ABC_tran"/>
    <property type="match status" value="1"/>
</dbReference>
<dbReference type="EMBL" id="DAAVNH010000012">
    <property type="protein sequence ID" value="HAF5506684.1"/>
    <property type="molecule type" value="Genomic_DNA"/>
</dbReference>
<dbReference type="Pfam" id="PF12704">
    <property type="entry name" value="MacB_PCD"/>
    <property type="match status" value="1"/>
</dbReference>
<dbReference type="InterPro" id="IPR017911">
    <property type="entry name" value="MacB-like_ATP-bd"/>
</dbReference>
<evidence type="ECO:0000256" key="12">
    <source>
        <dbReference type="ARBA" id="ARBA00038388"/>
    </source>
</evidence>
<dbReference type="CDD" id="cd03255">
    <property type="entry name" value="ABC_MJ0796_LolCDE_FtsE"/>
    <property type="match status" value="1"/>
</dbReference>
<keyword evidence="7 15" id="KW-0067">ATP-binding</keyword>
<comment type="similarity">
    <text evidence="11">Belongs to the ABC-4 integral membrane protein family.</text>
</comment>
<evidence type="ECO:0000256" key="2">
    <source>
        <dbReference type="ARBA" id="ARBA00022448"/>
    </source>
</evidence>
<keyword evidence="8 13" id="KW-1133">Transmembrane helix</keyword>
<protein>
    <submittedName>
        <fullName evidence="15">ATP-binding cassette domain-containing protein</fullName>
    </submittedName>
</protein>
<evidence type="ECO:0000256" key="3">
    <source>
        <dbReference type="ARBA" id="ARBA00022475"/>
    </source>
</evidence>
<dbReference type="InterPro" id="IPR027417">
    <property type="entry name" value="P-loop_NTPase"/>
</dbReference>
<feature type="transmembrane region" description="Helical" evidence="13">
    <location>
        <begin position="587"/>
        <end position="615"/>
    </location>
</feature>
<evidence type="ECO:0000256" key="6">
    <source>
        <dbReference type="ARBA" id="ARBA00022741"/>
    </source>
</evidence>
<evidence type="ECO:0000256" key="5">
    <source>
        <dbReference type="ARBA" id="ARBA00022692"/>
    </source>
</evidence>
<dbReference type="InterPro" id="IPR050250">
    <property type="entry name" value="Macrolide_Exporter_MacB"/>
</dbReference>
<dbReference type="PROSITE" id="PS00211">
    <property type="entry name" value="ABC_TRANSPORTER_1"/>
    <property type="match status" value="1"/>
</dbReference>
<dbReference type="InterPro" id="IPR003838">
    <property type="entry name" value="ABC3_permease_C"/>
</dbReference>
<gene>
    <name evidence="15" type="ORF">G8C29_004334</name>
</gene>
<comment type="caution">
    <text evidence="15">The sequence shown here is derived from an EMBL/GenBank/DDBJ whole genome shotgun (WGS) entry which is preliminary data.</text>
</comment>
<dbReference type="InterPro" id="IPR017871">
    <property type="entry name" value="ABC_transporter-like_CS"/>
</dbReference>
<dbReference type="SUPFAM" id="SSF52540">
    <property type="entry name" value="P-loop containing nucleoside triphosphate hydrolases"/>
    <property type="match status" value="1"/>
</dbReference>
<evidence type="ECO:0000313" key="15">
    <source>
        <dbReference type="EMBL" id="HAF5506684.1"/>
    </source>
</evidence>
<evidence type="ECO:0000256" key="9">
    <source>
        <dbReference type="ARBA" id="ARBA00023136"/>
    </source>
</evidence>
<evidence type="ECO:0000256" key="13">
    <source>
        <dbReference type="SAM" id="Phobius"/>
    </source>
</evidence>
<organism evidence="15">
    <name type="scientific">Salmonella enterica</name>
    <name type="common">Salmonella choleraesuis</name>
    <dbReference type="NCBI Taxonomy" id="28901"/>
    <lineage>
        <taxon>Bacteria</taxon>
        <taxon>Pseudomonadati</taxon>
        <taxon>Pseudomonadota</taxon>
        <taxon>Gammaproteobacteria</taxon>
        <taxon>Enterobacterales</taxon>
        <taxon>Enterobacteriaceae</taxon>
        <taxon>Salmonella</taxon>
    </lineage>
</organism>
<keyword evidence="10" id="KW-0046">Antibiotic resistance</keyword>
<keyword evidence="6" id="KW-0547">Nucleotide-binding</keyword>
<dbReference type="InterPro" id="IPR003593">
    <property type="entry name" value="AAA+_ATPase"/>
</dbReference>
<evidence type="ECO:0000256" key="11">
    <source>
        <dbReference type="ARBA" id="ARBA00038076"/>
    </source>
</evidence>
<reference evidence="15" key="1">
    <citation type="journal article" date="2018" name="Genome Biol.">
        <title>SKESA: strategic k-mer extension for scrupulous assemblies.</title>
        <authorList>
            <person name="Souvorov A."/>
            <person name="Agarwala R."/>
            <person name="Lipman D.J."/>
        </authorList>
    </citation>
    <scope>NUCLEOTIDE SEQUENCE</scope>
    <source>
        <strain evidence="15">MA.GW_S01999-08</strain>
    </source>
</reference>
<dbReference type="FunFam" id="3.40.50.300:FF:000032">
    <property type="entry name" value="Export ABC transporter ATP-binding protein"/>
    <property type="match status" value="1"/>
</dbReference>
<evidence type="ECO:0000256" key="4">
    <source>
        <dbReference type="ARBA" id="ARBA00022519"/>
    </source>
</evidence>
<keyword evidence="3" id="KW-1003">Cell membrane</keyword>
<evidence type="ECO:0000256" key="7">
    <source>
        <dbReference type="ARBA" id="ARBA00022840"/>
    </source>
</evidence>
<keyword evidence="2" id="KW-0813">Transport</keyword>
<feature type="transmembrane region" description="Helical" evidence="13">
    <location>
        <begin position="542"/>
        <end position="566"/>
    </location>
</feature>
<dbReference type="InterPro" id="IPR025857">
    <property type="entry name" value="MacB_PCD"/>
</dbReference>
<dbReference type="Pfam" id="PF02687">
    <property type="entry name" value="FtsX"/>
    <property type="match status" value="1"/>
</dbReference>
<dbReference type="GO" id="GO:0022857">
    <property type="term" value="F:transmembrane transporter activity"/>
    <property type="evidence" value="ECO:0007669"/>
    <property type="project" value="TreeGrafter"/>
</dbReference>
<evidence type="ECO:0000256" key="10">
    <source>
        <dbReference type="ARBA" id="ARBA00023251"/>
    </source>
</evidence>
<feature type="domain" description="ABC transporter" evidence="14">
    <location>
        <begin position="23"/>
        <end position="261"/>
    </location>
</feature>
<keyword evidence="9 13" id="KW-0472">Membrane</keyword>
<accession>A0A749FYF1</accession>
<dbReference type="AlphaFoldDB" id="A0A749FYF1"/>
<dbReference type="GO" id="GO:0005886">
    <property type="term" value="C:plasma membrane"/>
    <property type="evidence" value="ECO:0007669"/>
    <property type="project" value="UniProtKB-SubCell"/>
</dbReference>
<keyword evidence="5 13" id="KW-0812">Transmembrane</keyword>
<proteinExistence type="inferred from homology"/>
<sequence>MKPYIINGSEVSKLSVAIQSSIINLENVSFAYKDGENDFNILNNFNLDISNGDFIALVGRSGSGKSTIMNIMGCLEKPDQGSVRISEINIYNSDFKDISTIRCKTIGFIFQRYHLLNHLTVYENISIPAVYADMTKSEIRKRVFELARKLDIADKLHLYPNQLSGGQQQRVCIARALINGADVILADEPTGALDSKNSADVLNILRELNNDGITVVIITHDENIARRANRIIEVSDGKIIKDKRLNICKNKSDISGNKNFSQDMSGVSLYKIYNVILFAVRAITSQTLRTFLAILGIVIGISSVIISSAVGEGIKKEVLDELSKLGKSVVEIRGRDDNGGGNYSLQKIPLKSSDIPNLFKMPWISFVTPIVTNHSLISYNNIKTSVIFSGIESNYFFMKGIVLKKGRFFYDEDSDNRNAVIIIDTATENSLFSKTDTPIGKIVYLSGIPFKVIGVADIPGPKAEGGILTAWIPYKTYDARLNRISNPERIYINFKNNIPFHKALSLTEDKLTELHGSKDFEIWSDRTLEETIAKTSDSLSSLITAIASISLLVGSIGLMNVMLSSVKERVYEIGIRRAIGAKKSDILIQYIMESILICFIGGLLGISIALLVNIIMPALFNKINMEISLSIVLLACSCSVLIGACAGIYPALKASRIQPAEALVKG</sequence>
<dbReference type="GO" id="GO:0005524">
    <property type="term" value="F:ATP binding"/>
    <property type="evidence" value="ECO:0007669"/>
    <property type="project" value="UniProtKB-KW"/>
</dbReference>
<dbReference type="PANTHER" id="PTHR30572">
    <property type="entry name" value="MEMBRANE COMPONENT OF TRANSPORTER-RELATED"/>
    <property type="match status" value="1"/>
</dbReference>
<comment type="subcellular location">
    <subcellularLocation>
        <location evidence="1">Cell inner membrane</location>
        <topology evidence="1">Multi-pass membrane protein</topology>
    </subcellularLocation>
</comment>
<dbReference type="GO" id="GO:1902495">
    <property type="term" value="C:transmembrane transporter complex"/>
    <property type="evidence" value="ECO:0007669"/>
    <property type="project" value="UniProtKB-ARBA"/>
</dbReference>
<dbReference type="InterPro" id="IPR003439">
    <property type="entry name" value="ABC_transporter-like_ATP-bd"/>
</dbReference>
<dbReference type="Gene3D" id="3.40.50.300">
    <property type="entry name" value="P-loop containing nucleotide triphosphate hydrolases"/>
    <property type="match status" value="1"/>
</dbReference>
<keyword evidence="4" id="KW-0997">Cell inner membrane</keyword>
<feature type="transmembrane region" description="Helical" evidence="13">
    <location>
        <begin position="627"/>
        <end position="649"/>
    </location>
</feature>
<evidence type="ECO:0000259" key="14">
    <source>
        <dbReference type="PROSITE" id="PS50893"/>
    </source>
</evidence>
<dbReference type="GO" id="GO:0016887">
    <property type="term" value="F:ATP hydrolysis activity"/>
    <property type="evidence" value="ECO:0007669"/>
    <property type="project" value="InterPro"/>
</dbReference>
<dbReference type="PANTHER" id="PTHR30572:SF4">
    <property type="entry name" value="ABC TRANSPORTER PERMEASE YTRF"/>
    <property type="match status" value="1"/>
</dbReference>
<dbReference type="PROSITE" id="PS50893">
    <property type="entry name" value="ABC_TRANSPORTER_2"/>
    <property type="match status" value="1"/>
</dbReference>
<comment type="similarity">
    <text evidence="12">Belongs to the ABC transporter superfamily. Macrolide exporter (TC 3.A.1.122) family.</text>
</comment>
<dbReference type="GO" id="GO:0046677">
    <property type="term" value="P:response to antibiotic"/>
    <property type="evidence" value="ECO:0007669"/>
    <property type="project" value="UniProtKB-KW"/>
</dbReference>
<evidence type="ECO:0000256" key="1">
    <source>
        <dbReference type="ARBA" id="ARBA00004429"/>
    </source>
</evidence>
<reference evidence="15" key="2">
    <citation type="submission" date="2020-02" db="EMBL/GenBank/DDBJ databases">
        <authorList>
            <consortium name="NCBI Pathogen Detection Project"/>
        </authorList>
    </citation>
    <scope>NUCLEOTIDE SEQUENCE</scope>
    <source>
        <strain evidence="15">MA.GW_S01999-08</strain>
    </source>
</reference>
<name>A0A749FYF1_SALER</name>
<evidence type="ECO:0000256" key="8">
    <source>
        <dbReference type="ARBA" id="ARBA00022989"/>
    </source>
</evidence>